<evidence type="ECO:0000313" key="3">
    <source>
        <dbReference type="Proteomes" id="UP000215289"/>
    </source>
</evidence>
<dbReference type="STRING" id="1245748.A0A3R7IH82"/>
<dbReference type="InterPro" id="IPR004499">
    <property type="entry name" value="Pro-tRNA-ligase_IIa_arc-type"/>
</dbReference>
<dbReference type="GO" id="GO:0005524">
    <property type="term" value="F:ATP binding"/>
    <property type="evidence" value="ECO:0007669"/>
    <property type="project" value="InterPro"/>
</dbReference>
<evidence type="ECO:0000313" key="2">
    <source>
        <dbReference type="EMBL" id="RLL98738.1"/>
    </source>
</evidence>
<accession>A0A3R7IH82</accession>
<dbReference type="GO" id="GO:0006433">
    <property type="term" value="P:prolyl-tRNA aminoacylation"/>
    <property type="evidence" value="ECO:0007669"/>
    <property type="project" value="InterPro"/>
</dbReference>
<proteinExistence type="predicted"/>
<dbReference type="InterPro" id="IPR004154">
    <property type="entry name" value="Anticodon-bd"/>
</dbReference>
<organism evidence="2 3">
    <name type="scientific">Aspergillus turcosus</name>
    <dbReference type="NCBI Taxonomy" id="1245748"/>
    <lineage>
        <taxon>Eukaryota</taxon>
        <taxon>Fungi</taxon>
        <taxon>Dikarya</taxon>
        <taxon>Ascomycota</taxon>
        <taxon>Pezizomycotina</taxon>
        <taxon>Eurotiomycetes</taxon>
        <taxon>Eurotiomycetidae</taxon>
        <taxon>Eurotiales</taxon>
        <taxon>Aspergillaceae</taxon>
        <taxon>Aspergillus</taxon>
        <taxon>Aspergillus subgen. Fumigati</taxon>
    </lineage>
</organism>
<dbReference type="Proteomes" id="UP000215289">
    <property type="component" value="Unassembled WGS sequence"/>
</dbReference>
<gene>
    <name evidence="2" type="ORF">CFD26_106973</name>
</gene>
<feature type="domain" description="Anticodon-binding" evidence="1">
    <location>
        <begin position="21"/>
        <end position="99"/>
    </location>
</feature>
<keyword evidence="3" id="KW-1185">Reference proteome</keyword>
<reference evidence="2 3" key="1">
    <citation type="submission" date="2018-08" db="EMBL/GenBank/DDBJ databases">
        <title>Draft genome sequences of two Aspergillus turcosus clinical strains isolated from bronchoalveolar lavage fluid: one azole-susceptible and the other azole-resistant.</title>
        <authorList>
            <person name="Parent-Michaud M."/>
            <person name="Dufresne P.J."/>
            <person name="Fournier E."/>
            <person name="Martineau C."/>
            <person name="Moreira S."/>
            <person name="Perkins V."/>
            <person name="De Repentigny L."/>
            <person name="Dufresne S.F."/>
        </authorList>
    </citation>
    <scope>NUCLEOTIDE SEQUENCE [LARGE SCALE GENOMIC DNA]</scope>
    <source>
        <strain evidence="2">HMR AF 1038</strain>
    </source>
</reference>
<dbReference type="GO" id="GO:0017101">
    <property type="term" value="C:aminoacyl-tRNA synthetase multienzyme complex"/>
    <property type="evidence" value="ECO:0007669"/>
    <property type="project" value="TreeGrafter"/>
</dbReference>
<dbReference type="Gene3D" id="3.40.50.800">
    <property type="entry name" value="Anticodon-binding domain"/>
    <property type="match status" value="1"/>
</dbReference>
<dbReference type="OrthoDB" id="1350766at2759"/>
<dbReference type="GO" id="GO:0004827">
    <property type="term" value="F:proline-tRNA ligase activity"/>
    <property type="evidence" value="ECO:0007669"/>
    <property type="project" value="InterPro"/>
</dbReference>
<comment type="caution">
    <text evidence="2">The sequence shown here is derived from an EMBL/GenBank/DDBJ whole genome shotgun (WGS) entry which is preliminary data.</text>
</comment>
<dbReference type="AlphaFoldDB" id="A0A3R7IH82"/>
<name>A0A3R7IH82_9EURO</name>
<dbReference type="InterPro" id="IPR036621">
    <property type="entry name" value="Anticodon-bd_dom_sf"/>
</dbReference>
<evidence type="ECO:0000259" key="1">
    <source>
        <dbReference type="Pfam" id="PF03129"/>
    </source>
</evidence>
<dbReference type="Pfam" id="PF03129">
    <property type="entry name" value="HGTP_anticodon"/>
    <property type="match status" value="1"/>
</dbReference>
<dbReference type="PANTHER" id="PTHR43382:SF2">
    <property type="entry name" value="BIFUNCTIONAL GLUTAMATE_PROLINE--TRNA LIGASE"/>
    <property type="match status" value="1"/>
</dbReference>
<protein>
    <recommendedName>
        <fullName evidence="1">Anticodon-binding domain-containing protein</fullName>
    </recommendedName>
</protein>
<dbReference type="EMBL" id="NIDN02000046">
    <property type="protein sequence ID" value="RLL98738.1"/>
    <property type="molecule type" value="Genomic_DNA"/>
</dbReference>
<dbReference type="SUPFAM" id="SSF52954">
    <property type="entry name" value="Class II aaRS ABD-related"/>
    <property type="match status" value="1"/>
</dbReference>
<dbReference type="GO" id="GO:0005737">
    <property type="term" value="C:cytoplasm"/>
    <property type="evidence" value="ECO:0007669"/>
    <property type="project" value="InterPro"/>
</dbReference>
<dbReference type="PANTHER" id="PTHR43382">
    <property type="entry name" value="PROLYL-TRNA SYNTHETASE"/>
    <property type="match status" value="1"/>
</dbReference>
<sequence>MVMSHADDRGIILAPRVAEVQVIIIPVNLGGIDHDERQKLYDEIRTLQSALSSQGIRAESVLREGYSPGWKFNEWNLLGVPLRLNFGPEESFDHLGTAVRRDIAGEDGKFMILISNLTIGALTHLYEIHDSLYSRVESSVRS</sequence>